<gene>
    <name evidence="1" type="ORF">OsJ_36380</name>
</gene>
<evidence type="ECO:0000313" key="1">
    <source>
        <dbReference type="EMBL" id="EEE53356.1"/>
    </source>
</evidence>
<accession>B9GDJ9</accession>
<dbReference type="AlphaFoldDB" id="B9GDJ9"/>
<organism evidence="1">
    <name type="scientific">Oryza sativa subsp. japonica</name>
    <name type="common">Rice</name>
    <dbReference type="NCBI Taxonomy" id="39947"/>
    <lineage>
        <taxon>Eukaryota</taxon>
        <taxon>Viridiplantae</taxon>
        <taxon>Streptophyta</taxon>
        <taxon>Embryophyta</taxon>
        <taxon>Tracheophyta</taxon>
        <taxon>Spermatophyta</taxon>
        <taxon>Magnoliopsida</taxon>
        <taxon>Liliopsida</taxon>
        <taxon>Poales</taxon>
        <taxon>Poaceae</taxon>
        <taxon>BOP clade</taxon>
        <taxon>Oryzoideae</taxon>
        <taxon>Oryzeae</taxon>
        <taxon>Oryzinae</taxon>
        <taxon>Oryza</taxon>
        <taxon>Oryza sativa</taxon>
    </lineage>
</organism>
<dbReference type="EMBL" id="CM000149">
    <property type="protein sequence ID" value="EEE53356.1"/>
    <property type="molecule type" value="Genomic_DNA"/>
</dbReference>
<proteinExistence type="predicted"/>
<sequence>MAPHIHIAGSPPPEYSPKDGLFSLEIMHGGFFQGEGSDRGYISGNLDYFDGCEVDAWTLRLYVHNNVITEFAEMDSLGKHELNANINFRKAHISEDYQVDNISDNDDEGAEFTDSDYEIDKGDDDLFEKWVDKDVVDKLVSPKGKQLSSAGEEDEK</sequence>
<reference evidence="1" key="2">
    <citation type="submission" date="2008-12" db="EMBL/GenBank/DDBJ databases">
        <title>Improved gene annotation of the rice (Oryza sativa) genomes.</title>
        <authorList>
            <person name="Wang J."/>
            <person name="Li R."/>
            <person name="Fan W."/>
            <person name="Huang Q."/>
            <person name="Zhang J."/>
            <person name="Zhou Y."/>
            <person name="Hu Y."/>
            <person name="Zi S."/>
            <person name="Li J."/>
            <person name="Ni P."/>
            <person name="Zheng H."/>
            <person name="Zhang Y."/>
            <person name="Zhao M."/>
            <person name="Hao Q."/>
            <person name="McDermott J."/>
            <person name="Samudrala R."/>
            <person name="Kristiansen K."/>
            <person name="Wong G.K.-S."/>
        </authorList>
    </citation>
    <scope>NUCLEOTIDE SEQUENCE</scope>
</reference>
<protein>
    <submittedName>
        <fullName evidence="1">Uncharacterized protein</fullName>
    </submittedName>
</protein>
<name>B9GDJ9_ORYSJ</name>
<dbReference type="Proteomes" id="UP000007752">
    <property type="component" value="Chromosome 12"/>
</dbReference>
<reference evidence="1" key="1">
    <citation type="journal article" date="2005" name="PLoS Biol.">
        <title>The genomes of Oryza sativa: a history of duplications.</title>
        <authorList>
            <person name="Yu J."/>
            <person name="Wang J."/>
            <person name="Lin W."/>
            <person name="Li S."/>
            <person name="Li H."/>
            <person name="Zhou J."/>
            <person name="Ni P."/>
            <person name="Dong W."/>
            <person name="Hu S."/>
            <person name="Zeng C."/>
            <person name="Zhang J."/>
            <person name="Zhang Y."/>
            <person name="Li R."/>
            <person name="Xu Z."/>
            <person name="Li S."/>
            <person name="Li X."/>
            <person name="Zheng H."/>
            <person name="Cong L."/>
            <person name="Lin L."/>
            <person name="Yin J."/>
            <person name="Geng J."/>
            <person name="Li G."/>
            <person name="Shi J."/>
            <person name="Liu J."/>
            <person name="Lv H."/>
            <person name="Li J."/>
            <person name="Wang J."/>
            <person name="Deng Y."/>
            <person name="Ran L."/>
            <person name="Shi X."/>
            <person name="Wang X."/>
            <person name="Wu Q."/>
            <person name="Li C."/>
            <person name="Ren X."/>
            <person name="Wang J."/>
            <person name="Wang X."/>
            <person name="Li D."/>
            <person name="Liu D."/>
            <person name="Zhang X."/>
            <person name="Ji Z."/>
            <person name="Zhao W."/>
            <person name="Sun Y."/>
            <person name="Zhang Z."/>
            <person name="Bao J."/>
            <person name="Han Y."/>
            <person name="Dong L."/>
            <person name="Ji J."/>
            <person name="Chen P."/>
            <person name="Wu S."/>
            <person name="Liu J."/>
            <person name="Xiao Y."/>
            <person name="Bu D."/>
            <person name="Tan J."/>
            <person name="Yang L."/>
            <person name="Ye C."/>
            <person name="Zhang J."/>
            <person name="Xu J."/>
            <person name="Zhou Y."/>
            <person name="Yu Y."/>
            <person name="Zhang B."/>
            <person name="Zhuang S."/>
            <person name="Wei H."/>
            <person name="Liu B."/>
            <person name="Lei M."/>
            <person name="Yu H."/>
            <person name="Li Y."/>
            <person name="Xu H."/>
            <person name="Wei S."/>
            <person name="He X."/>
            <person name="Fang L."/>
            <person name="Zhang Z."/>
            <person name="Zhang Y."/>
            <person name="Huang X."/>
            <person name="Su Z."/>
            <person name="Tong W."/>
            <person name="Li J."/>
            <person name="Tong Z."/>
            <person name="Li S."/>
            <person name="Ye J."/>
            <person name="Wang L."/>
            <person name="Fang L."/>
            <person name="Lei T."/>
            <person name="Chen C."/>
            <person name="Chen H."/>
            <person name="Xu Z."/>
            <person name="Li H."/>
            <person name="Huang H."/>
            <person name="Zhang F."/>
            <person name="Xu H."/>
            <person name="Li N."/>
            <person name="Zhao C."/>
            <person name="Li S."/>
            <person name="Dong L."/>
            <person name="Huang Y."/>
            <person name="Li L."/>
            <person name="Xi Y."/>
            <person name="Qi Q."/>
            <person name="Li W."/>
            <person name="Zhang B."/>
            <person name="Hu W."/>
            <person name="Zhang Y."/>
            <person name="Tian X."/>
            <person name="Jiao Y."/>
            <person name="Liang X."/>
            <person name="Jin J."/>
            <person name="Gao L."/>
            <person name="Zheng W."/>
            <person name="Hao B."/>
            <person name="Liu S."/>
            <person name="Wang W."/>
            <person name="Yuan L."/>
            <person name="Cao M."/>
            <person name="McDermott J."/>
            <person name="Samudrala R."/>
            <person name="Wang J."/>
            <person name="Wong G.K."/>
            <person name="Yang H."/>
        </authorList>
    </citation>
    <scope>NUCLEOTIDE SEQUENCE [LARGE SCALE GENOMIC DNA]</scope>
</reference>